<dbReference type="Pfam" id="PF13456">
    <property type="entry name" value="RVT_3"/>
    <property type="match status" value="1"/>
</dbReference>
<organism evidence="2 3">
    <name type="scientific">Arabidopsis thaliana x Arabidopsis arenosa</name>
    <dbReference type="NCBI Taxonomy" id="1240361"/>
    <lineage>
        <taxon>Eukaryota</taxon>
        <taxon>Viridiplantae</taxon>
        <taxon>Streptophyta</taxon>
        <taxon>Embryophyta</taxon>
        <taxon>Tracheophyta</taxon>
        <taxon>Spermatophyta</taxon>
        <taxon>Magnoliopsida</taxon>
        <taxon>eudicotyledons</taxon>
        <taxon>Gunneridae</taxon>
        <taxon>Pentapetalae</taxon>
        <taxon>rosids</taxon>
        <taxon>malvids</taxon>
        <taxon>Brassicales</taxon>
        <taxon>Brassicaceae</taxon>
        <taxon>Camelineae</taxon>
        <taxon>Arabidopsis</taxon>
    </lineage>
</organism>
<keyword evidence="2" id="KW-0808">Transferase</keyword>
<dbReference type="CDD" id="cd06222">
    <property type="entry name" value="RNase_H_like"/>
    <property type="match status" value="1"/>
</dbReference>
<feature type="domain" description="Reverse transcriptase" evidence="1">
    <location>
        <begin position="1"/>
        <end position="173"/>
    </location>
</feature>
<protein>
    <submittedName>
        <fullName evidence="2">Reverse transcriptase domain</fullName>
    </submittedName>
</protein>
<sequence>MALKLDIAKAFDKIEWDYLHSVLRRFGFAEIWCQWVMKCVTTVTYSVLLNGSPTDKIKPSRGLRQGDPLSPYLYLLCTKGLSSLLSHAMQTKSLHGFKASRNGPQISHMFFADDSLLFFQANKAECQQVLQLLQLYANASGQHVNFQKSAILFSKSVPTDTQQYIKGLMGISRTGFGRYLGLPEAVGRNKYDAFAYISQRVQHKLDNWYSKFLSQAGKEVLIKSVATALPTYTMSCFLLPKRLTTQITAQIRRFWWSSNKEKHKIPWVAWNKMTQLKQNGGMGFKDLNHFNIALLAKQSWRMLQNPQSLLSRVLKAKYFSKSALMEATLGHRPSHAWRSIIQGMQLIKQGLKWRIGDGNTVRVWHDPWIDNPPRPARYLHNQPPDHLKVSGLMLPHSTSWDEEKLNDILCPEDIELIKRIRPRLLRANDAPMWIFTKNGQYSVKSGYHQLTKTNAESSVSSQVNTLCKSLWSLNTSPKLKNFWWRVLHDAIPVAANVARRNIKISPECIFCGEAKETTLHLLFHCRLAREIWELSPLGMRPGQYDSATSLYDILPELLSFKDPENPKAFLFLHIGWRIWKARNDLLFNNKRWAIPDIIHQAILDFRLWKEAQSAHNIQTPHPPEGHKAAVSPHTQVLHSNSPLYCYADGSWIDSNSKAGIGWALYTSQGRCVLYGSASTNPTSSALEAEAVALREAILQLKKLNYQQVTFCGDSLTLYRYLEHAVFQHHPEPGNHEIQNYIEDILALAKGRYCFKFVGREENVMADNLAKQARQKLSPYTISWLY</sequence>
<dbReference type="GO" id="GO:0003676">
    <property type="term" value="F:nucleic acid binding"/>
    <property type="evidence" value="ECO:0007669"/>
    <property type="project" value="InterPro"/>
</dbReference>
<dbReference type="PANTHER" id="PTHR33116">
    <property type="entry name" value="REVERSE TRANSCRIPTASE ZINC-BINDING DOMAIN-CONTAINING PROTEIN-RELATED-RELATED"/>
    <property type="match status" value="1"/>
</dbReference>
<keyword evidence="2" id="KW-0548">Nucleotidyltransferase</keyword>
<evidence type="ECO:0000313" key="3">
    <source>
        <dbReference type="Proteomes" id="UP000694240"/>
    </source>
</evidence>
<dbReference type="Pfam" id="PF00078">
    <property type="entry name" value="RVT_1"/>
    <property type="match status" value="1"/>
</dbReference>
<dbReference type="EMBL" id="JAEFBK010000006">
    <property type="protein sequence ID" value="KAG7594035.1"/>
    <property type="molecule type" value="Genomic_DNA"/>
</dbReference>
<name>A0A8T2C419_9BRAS</name>
<keyword evidence="3" id="KW-1185">Reference proteome</keyword>
<keyword evidence="2" id="KW-0695">RNA-directed DNA polymerase</keyword>
<dbReference type="InterPro" id="IPR044730">
    <property type="entry name" value="RNase_H-like_dom_plant"/>
</dbReference>
<dbReference type="AlphaFoldDB" id="A0A8T2C419"/>
<gene>
    <name evidence="2" type="ORF">ISN45_Aa01g028130</name>
</gene>
<proteinExistence type="predicted"/>
<dbReference type="InterPro" id="IPR002156">
    <property type="entry name" value="RNaseH_domain"/>
</dbReference>
<dbReference type="Pfam" id="PF13966">
    <property type="entry name" value="zf-RVT"/>
    <property type="match status" value="1"/>
</dbReference>
<dbReference type="PROSITE" id="PS50878">
    <property type="entry name" value="RT_POL"/>
    <property type="match status" value="1"/>
</dbReference>
<dbReference type="InterPro" id="IPR026960">
    <property type="entry name" value="RVT-Znf"/>
</dbReference>
<reference evidence="2 3" key="1">
    <citation type="submission" date="2020-12" db="EMBL/GenBank/DDBJ databases">
        <title>Concerted genomic and epigenomic changes stabilize Arabidopsis allopolyploids.</title>
        <authorList>
            <person name="Chen Z."/>
        </authorList>
    </citation>
    <scope>NUCLEOTIDE SEQUENCE [LARGE SCALE GENOMIC DNA]</scope>
    <source>
        <strain evidence="2">Allo738</strain>
        <tissue evidence="2">Leaf</tissue>
    </source>
</reference>
<dbReference type="Proteomes" id="UP000694240">
    <property type="component" value="Chromosome 6"/>
</dbReference>
<evidence type="ECO:0000259" key="1">
    <source>
        <dbReference type="PROSITE" id="PS50878"/>
    </source>
</evidence>
<evidence type="ECO:0000313" key="2">
    <source>
        <dbReference type="EMBL" id="KAG7594035.1"/>
    </source>
</evidence>
<accession>A0A8T2C419</accession>
<dbReference type="PANTHER" id="PTHR33116:SF86">
    <property type="entry name" value="REVERSE TRANSCRIPTASE DOMAIN-CONTAINING PROTEIN"/>
    <property type="match status" value="1"/>
</dbReference>
<dbReference type="GO" id="GO:0004523">
    <property type="term" value="F:RNA-DNA hybrid ribonuclease activity"/>
    <property type="evidence" value="ECO:0007669"/>
    <property type="project" value="InterPro"/>
</dbReference>
<dbReference type="GO" id="GO:0003964">
    <property type="term" value="F:RNA-directed DNA polymerase activity"/>
    <property type="evidence" value="ECO:0007669"/>
    <property type="project" value="UniProtKB-KW"/>
</dbReference>
<dbReference type="InterPro" id="IPR000477">
    <property type="entry name" value="RT_dom"/>
</dbReference>
<comment type="caution">
    <text evidence="2">The sequence shown here is derived from an EMBL/GenBank/DDBJ whole genome shotgun (WGS) entry which is preliminary data.</text>
</comment>